<dbReference type="GO" id="GO:0005739">
    <property type="term" value="C:mitochondrion"/>
    <property type="evidence" value="ECO:0007669"/>
    <property type="project" value="UniProtKB-SubCell"/>
</dbReference>
<keyword evidence="7" id="KW-1185">Reference proteome</keyword>
<feature type="domain" description="Prokaryotic-type class I peptide chain release factors" evidence="6">
    <location>
        <begin position="14"/>
        <end position="108"/>
    </location>
</feature>
<name>A0A6J0C4X2_NEOLC</name>
<evidence type="ECO:0000259" key="6">
    <source>
        <dbReference type="Pfam" id="PF00472"/>
    </source>
</evidence>
<dbReference type="Pfam" id="PF00472">
    <property type="entry name" value="RF-1"/>
    <property type="match status" value="1"/>
</dbReference>
<dbReference type="FunCoup" id="A0A6J0C4X2">
    <property type="interactions" value="879"/>
</dbReference>
<dbReference type="Proteomes" id="UP000829291">
    <property type="component" value="Chromosome 2"/>
</dbReference>
<dbReference type="GeneID" id="107225464"/>
<organism evidence="8">
    <name type="scientific">Neodiprion lecontei</name>
    <name type="common">Redheaded pine sawfly</name>
    <dbReference type="NCBI Taxonomy" id="441921"/>
    <lineage>
        <taxon>Eukaryota</taxon>
        <taxon>Metazoa</taxon>
        <taxon>Ecdysozoa</taxon>
        <taxon>Arthropoda</taxon>
        <taxon>Hexapoda</taxon>
        <taxon>Insecta</taxon>
        <taxon>Pterygota</taxon>
        <taxon>Neoptera</taxon>
        <taxon>Endopterygota</taxon>
        <taxon>Hymenoptera</taxon>
        <taxon>Tenthredinoidea</taxon>
        <taxon>Diprionidae</taxon>
        <taxon>Diprioninae</taxon>
        <taxon>Neodiprion</taxon>
    </lineage>
</organism>
<dbReference type="PANTHER" id="PTHR46203">
    <property type="entry name" value="PROBABLE PEPTIDE CHAIN RELEASE FACTOR C12ORF65"/>
    <property type="match status" value="1"/>
</dbReference>
<evidence type="ECO:0000256" key="1">
    <source>
        <dbReference type="ARBA" id="ARBA00004173"/>
    </source>
</evidence>
<proteinExistence type="inferred from homology"/>
<comment type="subcellular location">
    <subcellularLocation>
        <location evidence="1">Mitochondrion</location>
    </subcellularLocation>
</comment>
<dbReference type="OrthoDB" id="277888at2759"/>
<gene>
    <name evidence="8" type="primary">LOC107225464</name>
</gene>
<dbReference type="GO" id="GO:0003747">
    <property type="term" value="F:translation release factor activity"/>
    <property type="evidence" value="ECO:0007669"/>
    <property type="project" value="InterPro"/>
</dbReference>
<reference evidence="8" key="1">
    <citation type="submission" date="2025-08" db="UniProtKB">
        <authorList>
            <consortium name="RefSeq"/>
        </authorList>
    </citation>
    <scope>IDENTIFICATION</scope>
    <source>
        <tissue evidence="8">Thorax and Abdomen</tissue>
    </source>
</reference>
<protein>
    <submittedName>
        <fullName evidence="8">Mitochondrial translation release factor in rescue</fullName>
    </submittedName>
</protein>
<comment type="similarity">
    <text evidence="2">Belongs to the prokaryotic/mitochondrial release factor family.</text>
</comment>
<dbReference type="Gene3D" id="3.30.160.20">
    <property type="match status" value="1"/>
</dbReference>
<evidence type="ECO:0000256" key="3">
    <source>
        <dbReference type="ARBA" id="ARBA00022946"/>
    </source>
</evidence>
<dbReference type="PANTHER" id="PTHR46203:SF1">
    <property type="entry name" value="MITOCHONDRIAL TRANSLATION RELEASE FACTOR IN RESCUE"/>
    <property type="match status" value="1"/>
</dbReference>
<dbReference type="InterPro" id="IPR052405">
    <property type="entry name" value="Mito_Transl_Release_Factor"/>
</dbReference>
<evidence type="ECO:0000256" key="2">
    <source>
        <dbReference type="ARBA" id="ARBA00010835"/>
    </source>
</evidence>
<keyword evidence="3" id="KW-0809">Transit peptide</keyword>
<dbReference type="InParanoid" id="A0A6J0C4X2"/>
<evidence type="ECO:0000256" key="5">
    <source>
        <dbReference type="SAM" id="MobiDB-lite"/>
    </source>
</evidence>
<dbReference type="InterPro" id="IPR000352">
    <property type="entry name" value="Pep_chain_release_fac_I"/>
</dbReference>
<dbReference type="RefSeq" id="XP_015521434.2">
    <property type="nucleotide sequence ID" value="XM_015665948.2"/>
</dbReference>
<evidence type="ECO:0000256" key="4">
    <source>
        <dbReference type="ARBA" id="ARBA00023128"/>
    </source>
</evidence>
<evidence type="ECO:0000313" key="7">
    <source>
        <dbReference type="Proteomes" id="UP000829291"/>
    </source>
</evidence>
<keyword evidence="4" id="KW-0496">Mitochondrion</keyword>
<dbReference type="KEGG" id="nlo:107225464"/>
<dbReference type="InterPro" id="IPR045853">
    <property type="entry name" value="Pep_chain_release_fac_I_sf"/>
</dbReference>
<dbReference type="SUPFAM" id="SSF75620">
    <property type="entry name" value="Release factor"/>
    <property type="match status" value="1"/>
</dbReference>
<sequence>MSIKRHLDYTNVPKINEADIEVQYVRGSGPGGQATNKTNNAVLMKHKPTGLVVKSHQSRSVWENKKNALARLTMKLDTLINGENSIEEQRKAIQAKKSTEQARRKRKRDELKAAFKEREGLD</sequence>
<evidence type="ECO:0000313" key="8">
    <source>
        <dbReference type="RefSeq" id="XP_015521434.2"/>
    </source>
</evidence>
<feature type="region of interest" description="Disordered" evidence="5">
    <location>
        <begin position="91"/>
        <end position="122"/>
    </location>
</feature>
<accession>A0A6J0C4X2</accession>